<dbReference type="Proteomes" id="UP001348369">
    <property type="component" value="Chromosome"/>
</dbReference>
<name>A0ACD4ZQI8_9ACTN</name>
<sequence length="104" mass="11170">MTAPSPDPTAPTVYELIRTQGLQLNQLAQAVAALDAKIVTQEQRATDQQLIGQRIERVETDVRAERERGLTNRRIAWTSFGAPLLVAALLWVAGAFTLGTGGGA</sequence>
<proteinExistence type="predicted"/>
<gene>
    <name evidence="1" type="ORF">OG835_25810</name>
</gene>
<evidence type="ECO:0000313" key="1">
    <source>
        <dbReference type="EMBL" id="WSC00073.1"/>
    </source>
</evidence>
<reference evidence="1" key="1">
    <citation type="submission" date="2022-10" db="EMBL/GenBank/DDBJ databases">
        <title>The complete genomes of actinobacterial strains from the NBC collection.</title>
        <authorList>
            <person name="Joergensen T.S."/>
            <person name="Alvarez Arevalo M."/>
            <person name="Sterndorff E.B."/>
            <person name="Faurdal D."/>
            <person name="Vuksanovic O."/>
            <person name="Mourched A.-S."/>
            <person name="Charusanti P."/>
            <person name="Shaw S."/>
            <person name="Blin K."/>
            <person name="Weber T."/>
        </authorList>
    </citation>
    <scope>NUCLEOTIDE SEQUENCE</scope>
    <source>
        <strain evidence="1">NBC 01771</strain>
    </source>
</reference>
<organism evidence="1 2">
    <name type="scientific">Streptomyces scopuliridis</name>
    <dbReference type="NCBI Taxonomy" id="452529"/>
    <lineage>
        <taxon>Bacteria</taxon>
        <taxon>Bacillati</taxon>
        <taxon>Actinomycetota</taxon>
        <taxon>Actinomycetes</taxon>
        <taxon>Kitasatosporales</taxon>
        <taxon>Streptomycetaceae</taxon>
        <taxon>Streptomyces</taxon>
    </lineage>
</organism>
<dbReference type="EMBL" id="CP109109">
    <property type="protein sequence ID" value="WSC00073.1"/>
    <property type="molecule type" value="Genomic_DNA"/>
</dbReference>
<accession>A0ACD4ZQI8</accession>
<keyword evidence="2" id="KW-1185">Reference proteome</keyword>
<protein>
    <submittedName>
        <fullName evidence="1">Uncharacterized protein</fullName>
    </submittedName>
</protein>
<evidence type="ECO:0000313" key="2">
    <source>
        <dbReference type="Proteomes" id="UP001348369"/>
    </source>
</evidence>